<proteinExistence type="predicted"/>
<evidence type="ECO:0000259" key="1">
    <source>
        <dbReference type="Pfam" id="PF00226"/>
    </source>
</evidence>
<dbReference type="Proteomes" id="UP000008827">
    <property type="component" value="Chromosome 20"/>
</dbReference>
<dbReference type="Pfam" id="PF00226">
    <property type="entry name" value="DnaJ"/>
    <property type="match status" value="1"/>
</dbReference>
<dbReference type="HOGENOM" id="CLU_1743792_0_0_1"/>
<reference evidence="3" key="2">
    <citation type="submission" date="2018-02" db="UniProtKB">
        <authorList>
            <consortium name="EnsemblPlants"/>
        </authorList>
    </citation>
    <scope>IDENTIFICATION</scope>
    <source>
        <strain evidence="3">Williams 82</strain>
    </source>
</reference>
<dbReference type="InterPro" id="IPR036869">
    <property type="entry name" value="J_dom_sf"/>
</dbReference>
<dbReference type="InParanoid" id="K7N0V4"/>
<name>K7N0V4_SOYBN</name>
<dbReference type="STRING" id="3847.K7N0V4"/>
<feature type="domain" description="J" evidence="1">
    <location>
        <begin position="41"/>
        <end position="75"/>
    </location>
</feature>
<dbReference type="Gene3D" id="1.10.287.110">
    <property type="entry name" value="DnaJ domain"/>
    <property type="match status" value="1"/>
</dbReference>
<evidence type="ECO:0000313" key="4">
    <source>
        <dbReference type="Proteomes" id="UP000008827"/>
    </source>
</evidence>
<sequence>MVGLGSLAQEAKLLLKGSDQILAIVNVLLVAEKPITNDHLDWYAILQVDCTCQDLDLIKKQYRRLGLLLHPYKNPFSLADKHLGKTCDWIVALKALMLVNEGPSLFQEEILFAASVPGILGSWDQRLDLMLFDRKNIAASYGGGAGSVGL</sequence>
<protein>
    <recommendedName>
        <fullName evidence="1">J domain-containing protein</fullName>
    </recommendedName>
</protein>
<dbReference type="CDD" id="cd06257">
    <property type="entry name" value="DnaJ"/>
    <property type="match status" value="1"/>
</dbReference>
<accession>K7N0V4</accession>
<dbReference type="PANTHER" id="PTHR45496">
    <property type="entry name" value="CHAPERONE DNAJ-DOMAIN SUPERFAMILY PROTEIN"/>
    <property type="match status" value="1"/>
</dbReference>
<dbReference type="AlphaFoldDB" id="K7N0V4"/>
<evidence type="ECO:0000313" key="2">
    <source>
        <dbReference type="EMBL" id="KRG89389.1"/>
    </source>
</evidence>
<reference evidence="2" key="3">
    <citation type="submission" date="2018-07" db="EMBL/GenBank/DDBJ databases">
        <title>WGS assembly of Glycine max.</title>
        <authorList>
            <person name="Schmutz J."/>
            <person name="Cannon S."/>
            <person name="Schlueter J."/>
            <person name="Ma J."/>
            <person name="Mitros T."/>
            <person name="Nelson W."/>
            <person name="Hyten D."/>
            <person name="Song Q."/>
            <person name="Thelen J."/>
            <person name="Cheng J."/>
            <person name="Xu D."/>
            <person name="Hellsten U."/>
            <person name="May G."/>
            <person name="Yu Y."/>
            <person name="Sakurai T."/>
            <person name="Umezawa T."/>
            <person name="Bhattacharyya M."/>
            <person name="Sandhu D."/>
            <person name="Valliyodan B."/>
            <person name="Lindquist E."/>
            <person name="Peto M."/>
            <person name="Grant D."/>
            <person name="Shu S."/>
            <person name="Goodstein D."/>
            <person name="Barry K."/>
            <person name="Futrell-Griggs M."/>
            <person name="Abernathy B."/>
            <person name="Du J."/>
            <person name="Tian Z."/>
            <person name="Zhu L."/>
            <person name="Gill N."/>
            <person name="Joshi T."/>
            <person name="Libault M."/>
            <person name="Sethuraman A."/>
            <person name="Zhang X."/>
            <person name="Shinozaki K."/>
            <person name="Nguyen H."/>
            <person name="Wing R."/>
            <person name="Cregan P."/>
            <person name="Specht J."/>
            <person name="Grimwood J."/>
            <person name="Rokhsar D."/>
            <person name="Stacey G."/>
            <person name="Shoemaker R."/>
            <person name="Jackson S."/>
        </authorList>
    </citation>
    <scope>NUCLEOTIDE SEQUENCE</scope>
    <source>
        <tissue evidence="2">Callus</tissue>
    </source>
</reference>
<reference evidence="2 3" key="1">
    <citation type="journal article" date="2010" name="Nature">
        <title>Genome sequence of the palaeopolyploid soybean.</title>
        <authorList>
            <person name="Schmutz J."/>
            <person name="Cannon S.B."/>
            <person name="Schlueter J."/>
            <person name="Ma J."/>
            <person name="Mitros T."/>
            <person name="Nelson W."/>
            <person name="Hyten D.L."/>
            <person name="Song Q."/>
            <person name="Thelen J.J."/>
            <person name="Cheng J."/>
            <person name="Xu D."/>
            <person name="Hellsten U."/>
            <person name="May G.D."/>
            <person name="Yu Y."/>
            <person name="Sakurai T."/>
            <person name="Umezawa T."/>
            <person name="Bhattacharyya M.K."/>
            <person name="Sandhu D."/>
            <person name="Valliyodan B."/>
            <person name="Lindquist E."/>
            <person name="Peto M."/>
            <person name="Grant D."/>
            <person name="Shu S."/>
            <person name="Goodstein D."/>
            <person name="Barry K."/>
            <person name="Futrell-Griggs M."/>
            <person name="Abernathy B."/>
            <person name="Du J."/>
            <person name="Tian Z."/>
            <person name="Zhu L."/>
            <person name="Gill N."/>
            <person name="Joshi T."/>
            <person name="Libault M."/>
            <person name="Sethuraman A."/>
            <person name="Zhang X.-C."/>
            <person name="Shinozaki K."/>
            <person name="Nguyen H.T."/>
            <person name="Wing R.A."/>
            <person name="Cregan P."/>
            <person name="Specht J."/>
            <person name="Grimwood J."/>
            <person name="Rokhsar D."/>
            <person name="Stacey G."/>
            <person name="Shoemaker R.C."/>
            <person name="Jackson S.A."/>
        </authorList>
    </citation>
    <scope>NUCLEOTIDE SEQUENCE</scope>
    <source>
        <strain evidence="3">cv. Williams 82</strain>
        <tissue evidence="2">Callus</tissue>
    </source>
</reference>
<evidence type="ECO:0000313" key="3">
    <source>
        <dbReference type="EnsemblPlants" id="KRG89389"/>
    </source>
</evidence>
<organism evidence="2">
    <name type="scientific">Glycine max</name>
    <name type="common">Soybean</name>
    <name type="synonym">Glycine hispida</name>
    <dbReference type="NCBI Taxonomy" id="3847"/>
    <lineage>
        <taxon>Eukaryota</taxon>
        <taxon>Viridiplantae</taxon>
        <taxon>Streptophyta</taxon>
        <taxon>Embryophyta</taxon>
        <taxon>Tracheophyta</taxon>
        <taxon>Spermatophyta</taxon>
        <taxon>Magnoliopsida</taxon>
        <taxon>eudicotyledons</taxon>
        <taxon>Gunneridae</taxon>
        <taxon>Pentapetalae</taxon>
        <taxon>rosids</taxon>
        <taxon>fabids</taxon>
        <taxon>Fabales</taxon>
        <taxon>Fabaceae</taxon>
        <taxon>Papilionoideae</taxon>
        <taxon>50 kb inversion clade</taxon>
        <taxon>NPAAA clade</taxon>
        <taxon>indigoferoid/millettioid clade</taxon>
        <taxon>Phaseoleae</taxon>
        <taxon>Glycine</taxon>
        <taxon>Glycine subgen. Soja</taxon>
    </lineage>
</organism>
<keyword evidence="4" id="KW-1185">Reference proteome</keyword>
<dbReference type="EnsemblPlants" id="KRG89389">
    <property type="protein sequence ID" value="KRG89389"/>
    <property type="gene ID" value="GLYMA_20G020700"/>
</dbReference>
<dbReference type="InterPro" id="IPR053052">
    <property type="entry name" value="Imprinting_Balance_Reg"/>
</dbReference>
<dbReference type="PaxDb" id="3847-GLYMA20G02561.1"/>
<dbReference type="Gramene" id="KRG89389">
    <property type="protein sequence ID" value="KRG89389"/>
    <property type="gene ID" value="GLYMA_20G020700"/>
</dbReference>
<dbReference type="SUPFAM" id="SSF46565">
    <property type="entry name" value="Chaperone J-domain"/>
    <property type="match status" value="1"/>
</dbReference>
<dbReference type="InterPro" id="IPR001623">
    <property type="entry name" value="DnaJ_domain"/>
</dbReference>
<dbReference type="EMBL" id="CM000853">
    <property type="protein sequence ID" value="KRG89389.1"/>
    <property type="molecule type" value="Genomic_DNA"/>
</dbReference>
<gene>
    <name evidence="2" type="ORF">GLYMA_20G020700</name>
</gene>
<dbReference type="PANTHER" id="PTHR45496:SF29">
    <property type="entry name" value="CHAPERONE DNAJ-DOMAIN PROTEIN"/>
    <property type="match status" value="1"/>
</dbReference>